<dbReference type="STRING" id="311333.SAMN05421664_1163"/>
<dbReference type="Proteomes" id="UP000199627">
    <property type="component" value="Unassembled WGS sequence"/>
</dbReference>
<gene>
    <name evidence="1" type="ORF">SAMN05421664_1163</name>
</gene>
<dbReference type="PANTHER" id="PTHR38471">
    <property type="entry name" value="FOUR HELIX BUNDLE PROTEIN"/>
    <property type="match status" value="1"/>
</dbReference>
<keyword evidence="2" id="KW-1185">Reference proteome</keyword>
<evidence type="ECO:0000313" key="2">
    <source>
        <dbReference type="Proteomes" id="UP000199627"/>
    </source>
</evidence>
<reference evidence="2" key="1">
    <citation type="submission" date="2016-10" db="EMBL/GenBank/DDBJ databases">
        <authorList>
            <person name="Varghese N."/>
            <person name="Submissions S."/>
        </authorList>
    </citation>
    <scope>NUCLEOTIDE SEQUENCE [LARGE SCALE GENOMIC DNA]</scope>
    <source>
        <strain evidence="2">DSM 17072</strain>
    </source>
</reference>
<dbReference type="RefSeq" id="WP_089754578.1">
    <property type="nucleotide sequence ID" value="NZ_FNKL01000002.1"/>
</dbReference>
<dbReference type="NCBIfam" id="TIGR02436">
    <property type="entry name" value="four helix bundle protein"/>
    <property type="match status" value="1"/>
</dbReference>
<dbReference type="EMBL" id="FNKL01000002">
    <property type="protein sequence ID" value="SDQ32803.1"/>
    <property type="molecule type" value="Genomic_DNA"/>
</dbReference>
<sequence>MSTIRFHQDLKVFQKSFETAMTIYELLKSFPKEELYSLTDQIRRSSRSVSANISEAWGKRKYEKSFVAKLTDSEGEARETQTWLQFSLACNYISQEQFNNLSNQYNQIIGMLVNMMSQSQSWCTFTIKEETYFTLKHSDSQTHLPSNSKKTCKQQIQF</sequence>
<accession>A0A1H0ZZJ0</accession>
<protein>
    <submittedName>
        <fullName evidence="1">Four helix bundle protein</fullName>
    </submittedName>
</protein>
<dbReference type="InterPro" id="IPR036583">
    <property type="entry name" value="23S_rRNA_IVS_sf"/>
</dbReference>
<dbReference type="AlphaFoldDB" id="A0A1H0ZZJ0"/>
<dbReference type="SUPFAM" id="SSF158446">
    <property type="entry name" value="IVS-encoded protein-like"/>
    <property type="match status" value="1"/>
</dbReference>
<evidence type="ECO:0000313" key="1">
    <source>
        <dbReference type="EMBL" id="SDQ32803.1"/>
    </source>
</evidence>
<dbReference type="Gene3D" id="1.20.1440.60">
    <property type="entry name" value="23S rRNA-intervening sequence"/>
    <property type="match status" value="1"/>
</dbReference>
<organism evidence="1 2">
    <name type="scientific">Chryseobacterium soldanellicola</name>
    <dbReference type="NCBI Taxonomy" id="311333"/>
    <lineage>
        <taxon>Bacteria</taxon>
        <taxon>Pseudomonadati</taxon>
        <taxon>Bacteroidota</taxon>
        <taxon>Flavobacteriia</taxon>
        <taxon>Flavobacteriales</taxon>
        <taxon>Weeksellaceae</taxon>
        <taxon>Chryseobacterium group</taxon>
        <taxon>Chryseobacterium</taxon>
    </lineage>
</organism>
<dbReference type="InterPro" id="IPR012657">
    <property type="entry name" value="23S_rRNA-intervening_sequence"/>
</dbReference>
<dbReference type="PANTHER" id="PTHR38471:SF2">
    <property type="entry name" value="FOUR HELIX BUNDLE PROTEIN"/>
    <property type="match status" value="1"/>
</dbReference>
<dbReference type="CDD" id="cd16377">
    <property type="entry name" value="23S_rRNA_IVP_like"/>
    <property type="match status" value="1"/>
</dbReference>
<name>A0A1H0ZZJ0_9FLAO</name>
<dbReference type="Pfam" id="PF05635">
    <property type="entry name" value="23S_rRNA_IVP"/>
    <property type="match status" value="1"/>
</dbReference>
<proteinExistence type="predicted"/>
<dbReference type="OrthoDB" id="9811959at2"/>